<organism evidence="1 2">
    <name type="scientific">Stegodyphus mimosarum</name>
    <name type="common">African social velvet spider</name>
    <dbReference type="NCBI Taxonomy" id="407821"/>
    <lineage>
        <taxon>Eukaryota</taxon>
        <taxon>Metazoa</taxon>
        <taxon>Ecdysozoa</taxon>
        <taxon>Arthropoda</taxon>
        <taxon>Chelicerata</taxon>
        <taxon>Arachnida</taxon>
        <taxon>Araneae</taxon>
        <taxon>Araneomorphae</taxon>
        <taxon>Entelegynae</taxon>
        <taxon>Eresoidea</taxon>
        <taxon>Eresidae</taxon>
        <taxon>Stegodyphus</taxon>
    </lineage>
</organism>
<dbReference type="EMBL" id="KK122009">
    <property type="protein sequence ID" value="KFM81738.1"/>
    <property type="molecule type" value="Genomic_DNA"/>
</dbReference>
<proteinExistence type="predicted"/>
<dbReference type="AlphaFoldDB" id="A0A087UWJ9"/>
<gene>
    <name evidence="1" type="ORF">X975_04824</name>
</gene>
<feature type="non-terminal residue" evidence="1">
    <location>
        <position position="222"/>
    </location>
</feature>
<reference evidence="1 2" key="1">
    <citation type="submission" date="2013-11" db="EMBL/GenBank/DDBJ databases">
        <title>Genome sequencing of Stegodyphus mimosarum.</title>
        <authorList>
            <person name="Bechsgaard J."/>
        </authorList>
    </citation>
    <scope>NUCLEOTIDE SEQUENCE [LARGE SCALE GENOMIC DNA]</scope>
</reference>
<accession>A0A087UWJ9</accession>
<dbReference type="PANTHER" id="PTHR33960">
    <property type="entry name" value="SIMILAR TO KIAA0825 PROTEIN"/>
    <property type="match status" value="1"/>
</dbReference>
<dbReference type="OrthoDB" id="6435279at2759"/>
<dbReference type="PANTHER" id="PTHR33960:SF1">
    <property type="entry name" value="SIMILAR TO KIAA0825 PROTEIN"/>
    <property type="match status" value="1"/>
</dbReference>
<name>A0A087UWJ9_STEMI</name>
<keyword evidence="2" id="KW-1185">Reference proteome</keyword>
<dbReference type="STRING" id="407821.A0A087UWJ9"/>
<dbReference type="InterPro" id="IPR027993">
    <property type="entry name" value="DUF4495"/>
</dbReference>
<protein>
    <submittedName>
        <fullName evidence="1">Uncharacterized protein</fullName>
    </submittedName>
</protein>
<evidence type="ECO:0000313" key="1">
    <source>
        <dbReference type="EMBL" id="KFM81738.1"/>
    </source>
</evidence>
<evidence type="ECO:0000313" key="2">
    <source>
        <dbReference type="Proteomes" id="UP000054359"/>
    </source>
</evidence>
<dbReference type="Pfam" id="PF14906">
    <property type="entry name" value="DUF4495"/>
    <property type="match status" value="1"/>
</dbReference>
<sequence>MWNIYMKGLIHDLTYFLPQNIAQELYARILSASLDHFLIRYSHCSPSEFRSSQIAKDVFTLLLCVSELLYPACSSMSHITGTKNEMDQSNIASYINGIHSTCCCLLTVLVISSAPLQDLHKVFKDGFPVPRLSLRMKSETVAPWLPWIRRELFTDFGQSHMMSNVAVWLAVRACTTWTLPNPCEIIKAFTEHHCTLSILLMMQATYCNDQLNERGEDQHFTE</sequence>
<dbReference type="Proteomes" id="UP000054359">
    <property type="component" value="Unassembled WGS sequence"/>
</dbReference>